<evidence type="ECO:0000256" key="10">
    <source>
        <dbReference type="PROSITE-ProRule" id="PRU00134"/>
    </source>
</evidence>
<dbReference type="InterPro" id="IPR045304">
    <property type="entry name" value="LbH_SAT"/>
</dbReference>
<dbReference type="Proteomes" id="UP001363151">
    <property type="component" value="Unassembled WGS sequence"/>
</dbReference>
<comment type="similarity">
    <text evidence="2">Belongs to the transferase hexapeptide repeat family.</text>
</comment>
<comment type="caution">
    <text evidence="13">The sequence shown here is derived from an EMBL/GenBank/DDBJ whole genome shotgun (WGS) entry which is preliminary data.</text>
</comment>
<dbReference type="InterPro" id="IPR053376">
    <property type="entry name" value="Serine_acetyltransferase"/>
</dbReference>
<dbReference type="SMART" id="SM00971">
    <property type="entry name" value="SATase_N"/>
    <property type="match status" value="1"/>
</dbReference>
<keyword evidence="4" id="KW-0028">Amino-acid biosynthesis</keyword>
<reference evidence="13 14" key="1">
    <citation type="submission" date="2024-03" db="EMBL/GenBank/DDBJ databases">
        <title>Aureococcus anophagefferens CCMP1851 and Kratosvirus quantuckense: Draft genome of a second virus-susceptible host strain in the model system.</title>
        <authorList>
            <person name="Chase E."/>
            <person name="Truchon A.R."/>
            <person name="Schepens W."/>
            <person name="Wilhelm S.W."/>
        </authorList>
    </citation>
    <scope>NUCLEOTIDE SEQUENCE [LARGE SCALE GENOMIC DNA]</scope>
    <source>
        <strain evidence="13 14">CCMP1851</strain>
    </source>
</reference>
<dbReference type="Gene3D" id="2.160.10.10">
    <property type="entry name" value="Hexapeptide repeat proteins"/>
    <property type="match status" value="1"/>
</dbReference>
<dbReference type="InterPro" id="IPR010493">
    <property type="entry name" value="Ser_AcTrfase_N"/>
</dbReference>
<feature type="compositionally biased region" description="Low complexity" evidence="11">
    <location>
        <begin position="140"/>
        <end position="151"/>
    </location>
</feature>
<gene>
    <name evidence="13" type="ORF">SO694_0002328</name>
</gene>
<keyword evidence="14" id="KW-1185">Reference proteome</keyword>
<keyword evidence="6" id="KW-0479">Metal-binding</keyword>
<dbReference type="PANTHER" id="PTHR42811">
    <property type="entry name" value="SERINE ACETYLTRANSFERASE"/>
    <property type="match status" value="1"/>
</dbReference>
<keyword evidence="8" id="KW-0862">Zinc</keyword>
<name>A0ABR1FTH5_AURAN</name>
<dbReference type="Gene3D" id="6.10.140.2220">
    <property type="match status" value="1"/>
</dbReference>
<feature type="domain" description="MYND-type" evidence="12">
    <location>
        <begin position="11"/>
        <end position="63"/>
    </location>
</feature>
<evidence type="ECO:0000256" key="7">
    <source>
        <dbReference type="ARBA" id="ARBA00022771"/>
    </source>
</evidence>
<dbReference type="InterPro" id="IPR018357">
    <property type="entry name" value="Hexapep_transf_CS"/>
</dbReference>
<proteinExistence type="inferred from homology"/>
<comment type="pathway">
    <text evidence="1">Amino-acid biosynthesis; L-cysteine biosynthesis; L-cysteine from L-serine: step 1/2.</text>
</comment>
<dbReference type="SUPFAM" id="SSF51161">
    <property type="entry name" value="Trimeric LpxA-like enzymes"/>
    <property type="match status" value="1"/>
</dbReference>
<evidence type="ECO:0000256" key="8">
    <source>
        <dbReference type="ARBA" id="ARBA00022833"/>
    </source>
</evidence>
<dbReference type="PROSITE" id="PS00101">
    <property type="entry name" value="HEXAPEP_TRANSFERASES"/>
    <property type="match status" value="1"/>
</dbReference>
<evidence type="ECO:0000256" key="5">
    <source>
        <dbReference type="ARBA" id="ARBA00022679"/>
    </source>
</evidence>
<evidence type="ECO:0000313" key="14">
    <source>
        <dbReference type="Proteomes" id="UP001363151"/>
    </source>
</evidence>
<dbReference type="EC" id="2.3.1.30" evidence="3"/>
<keyword evidence="7 10" id="KW-0863">Zinc-finger</keyword>
<keyword evidence="9" id="KW-0012">Acyltransferase</keyword>
<feature type="region of interest" description="Disordered" evidence="11">
    <location>
        <begin position="140"/>
        <end position="177"/>
    </location>
</feature>
<organism evidence="13 14">
    <name type="scientific">Aureococcus anophagefferens</name>
    <name type="common">Harmful bloom alga</name>
    <dbReference type="NCBI Taxonomy" id="44056"/>
    <lineage>
        <taxon>Eukaryota</taxon>
        <taxon>Sar</taxon>
        <taxon>Stramenopiles</taxon>
        <taxon>Ochrophyta</taxon>
        <taxon>Pelagophyceae</taxon>
        <taxon>Pelagomonadales</taxon>
        <taxon>Pelagomonadaceae</taxon>
        <taxon>Aureococcus</taxon>
    </lineage>
</organism>
<dbReference type="NCBIfam" id="NF041874">
    <property type="entry name" value="EPS_EpsC"/>
    <property type="match status" value="1"/>
</dbReference>
<evidence type="ECO:0000256" key="4">
    <source>
        <dbReference type="ARBA" id="ARBA00022605"/>
    </source>
</evidence>
<dbReference type="CDD" id="cd03354">
    <property type="entry name" value="LbH_SAT"/>
    <property type="match status" value="1"/>
</dbReference>
<dbReference type="InterPro" id="IPR001451">
    <property type="entry name" value="Hexapep"/>
</dbReference>
<dbReference type="Gene3D" id="1.10.3130.10">
    <property type="entry name" value="serine acetyltransferase, domain 1"/>
    <property type="match status" value="1"/>
</dbReference>
<keyword evidence="5" id="KW-0808">Transferase</keyword>
<evidence type="ECO:0000256" key="2">
    <source>
        <dbReference type="ARBA" id="ARBA00007274"/>
    </source>
</evidence>
<evidence type="ECO:0000256" key="9">
    <source>
        <dbReference type="ARBA" id="ARBA00023315"/>
    </source>
</evidence>
<dbReference type="PROSITE" id="PS50865">
    <property type="entry name" value="ZF_MYND_2"/>
    <property type="match status" value="1"/>
</dbReference>
<dbReference type="InterPro" id="IPR002893">
    <property type="entry name" value="Znf_MYND"/>
</dbReference>
<dbReference type="InterPro" id="IPR042122">
    <property type="entry name" value="Ser_AcTrfase_N_sf"/>
</dbReference>
<dbReference type="InterPro" id="IPR011004">
    <property type="entry name" value="Trimer_LpxA-like_sf"/>
</dbReference>
<accession>A0ABR1FTH5</accession>
<evidence type="ECO:0000259" key="12">
    <source>
        <dbReference type="PROSITE" id="PS50865"/>
    </source>
</evidence>
<protein>
    <recommendedName>
        <fullName evidence="3">serine O-acetyltransferase</fullName>
        <ecNumber evidence="3">2.3.1.30</ecNumber>
    </recommendedName>
</protein>
<evidence type="ECO:0000256" key="11">
    <source>
        <dbReference type="SAM" id="MobiDB-lite"/>
    </source>
</evidence>
<evidence type="ECO:0000256" key="3">
    <source>
        <dbReference type="ARBA" id="ARBA00013266"/>
    </source>
</evidence>
<dbReference type="EMBL" id="JBBJCI010000230">
    <property type="protein sequence ID" value="KAK7238359.1"/>
    <property type="molecule type" value="Genomic_DNA"/>
</dbReference>
<dbReference type="Pfam" id="PF01753">
    <property type="entry name" value="zf-MYND"/>
    <property type="match status" value="1"/>
</dbReference>
<evidence type="ECO:0000256" key="6">
    <source>
        <dbReference type="ARBA" id="ARBA00022723"/>
    </source>
</evidence>
<dbReference type="Pfam" id="PF00132">
    <property type="entry name" value="Hexapep"/>
    <property type="match status" value="1"/>
</dbReference>
<evidence type="ECO:0000313" key="13">
    <source>
        <dbReference type="EMBL" id="KAK7238359.1"/>
    </source>
</evidence>
<dbReference type="Pfam" id="PF06426">
    <property type="entry name" value="SATase_N"/>
    <property type="match status" value="1"/>
</dbReference>
<evidence type="ECO:0000256" key="1">
    <source>
        <dbReference type="ARBA" id="ARBA00004876"/>
    </source>
</evidence>
<dbReference type="SUPFAM" id="SSF144232">
    <property type="entry name" value="HIT/MYND zinc finger-like"/>
    <property type="match status" value="1"/>
</dbReference>
<sequence>MNNQGWPDERCATCGLRAKLNMGVKNDGPLYIRLRPCSRCKEVRYCNRECQMKDWKAGHKDKCVVPGDKPPPPMADELRSAVAAQIANRGCYILAHAPGRTREGELGPDEKINIHTIGFYEHGAAELAIARSRDRLLQRGRLPGLPRSGSRQRALSSAPGRAAADEDDEAQLARLPYSDEERARDDRIFARLLDEAAGLEGSPLLGPAVQSQILKSEDLADAVGEVLACRLARAASCIMLPRAELKEACVRALRDDPRVGADVTAILARDPAAISYLQCVMFFKGFHATQAQRVSADFWRGGDLTSKHVALAIQNRVSELWAVDIHPAASLGGGLLMDHATGIVIGETAVIGDNCTILHSVTLGGTGKDRGDRHPKVGDRCTLGAGATVLGNIRVGDGATVGSQAVVTKDVPTGMTVIGLNKLLDPEVTPERKQEVQKRSETWQYEVDAYDGYSI</sequence>